<feature type="region of interest" description="Disordered" evidence="9">
    <location>
        <begin position="1155"/>
        <end position="1175"/>
    </location>
</feature>
<dbReference type="InterPro" id="IPR000637">
    <property type="entry name" value="HMGI/Y_DNA-bd_CS"/>
</dbReference>
<dbReference type="STRING" id="933852.A0A0C3AB47"/>
<dbReference type="PROSITE" id="PS50280">
    <property type="entry name" value="SET"/>
    <property type="match status" value="1"/>
</dbReference>
<name>A0A0C3AB47_SERVB</name>
<evidence type="ECO:0000256" key="8">
    <source>
        <dbReference type="ARBA" id="ARBA00023242"/>
    </source>
</evidence>
<evidence type="ECO:0000256" key="4">
    <source>
        <dbReference type="ARBA" id="ARBA00022603"/>
    </source>
</evidence>
<sequence length="1559" mass="171808">MGGHPRPHPHATSVSSRIPEIGIGSSSRHQGGSNASSSRHGGSSSPNKAGPSSHEHGQRDGEQPRKHKNKVIEWKYTNAPMNARDLARDDDFVSHMLVECLGKVEPLLVHKMDSSRRLPTWEPDLILNIVQKYVVPNLSLRASTAPYVRVKAAVDTLLQLPTVQRYVQNKTQYQINAFATHMSRYLELYLPSGSIEITQTSRYSHKTGKSELCVIAVKPLKVGQTITDLKGSMADLTAEEDEELKEIRGAGARRDFSVIFSHSRNVNHLFLGPARFVNHDCENNCELFRGGRYITFKVLRPIAAGEEITAHYGDDYFGKNNRRCLCASCERKGIGGYIIESDWSLHSSETDGEGGNAQEQPANAQPGGTGKRRRTELDNLKENLTDLMKAPILPVNGSDDSDTAEKDREREREKRRDKKKDKGKKKRDKHAEPAPAATSTAAAKEKLVSKDGSTSTTATGKVAQLPTPSTTHSYASTSGGTPKQDIHDDEHDADPADSATKKRRKSQGNQQFITPPPSNKTHSGEENENSDEEDEESARVTTRSRKPAKHDPAPSVVVKRGPGRPRKHPLPTAAPPGKQSKSAGRGRAESGSDEAKEGGGNSSSDSESGDENDSSESTSSDEEEQRRVYAFRRRKLKAMPPAAQSAAAPNGRSGRRVVSGGVAGSGTPNVAASGRAGRPSATGAVVSGKQGKVCITCKWNDLTTKNDLTCGRCKRHFNIYGAPWPNRISNTALVPSSREGSPPAIERLRDFLSRHHSTANGHPSSKLRLSESYPRHEDGNPRPLKRRRTDGNGDLSRAERMIQRAKEKSRRTDHDGSSNESDDSETSRGTRRAPRKSRNEDAREEQEVLRALIGGADSTSPAAPIKRGRGRPRKYPRQDAATTEAQRRAEEEAMARELDALEAGTDGASTSDEDDDEELDLDEEDFALLSPLHSAAKKPKPVPPPPAPKLFGFQPNPAMFAAKKLRGPVMVLREEISDIEEMEGEEDEEEEEFADRMDVDDDSLELGQPPVIAWMPQEQDDPSTRYHSFVRRPEHRAGQKRSRPVSSDDDDAHGRVQTVAQRTFGLWRPGNPESFASEKRRIDPSADLREEDSHWIPKQSRAAESPEGTPPPPTPKAKDPNLMKKVAVRPSILDLYQRPRSHSVGNMLLQRELEAATKRATAHALPRPNPTPLVKSRLQHATYASQARSYVKLPAEPEDTSGTQPKPGREEESWLKAQPRRVASRSLSPVDKEGFWTGRHSKSTLSFPLYNSEGEELDLDISDVELGAEVDLALDGELDPEQLLKDDGDDPMQSESETPTKMPRRSSRGGGGGGMLNIPAYSQLRQDDREGRTLEAGSPLPKPRRRDRTPSPSHRRRETSVPTPSYRDDLPRRRPAVAVVPSPKFERKVPSSPEPTARFKGRLRSLSFSVIEEYLTTSFRQVVPIPGASTQWERTRRQEATQGVDSVVSTLRRKAKVLARKNPPGKPKGVSMKKWRKIFSTSHTIQREIVPQAQNYYRAGSLPPGAGNSPPKSLGKACAAEEAPVVESLILEMPVVGVVVPWSVETPQRFPVRPVHDSN</sequence>
<feature type="domain" description="SET" evidence="10">
    <location>
        <begin position="193"/>
        <end position="313"/>
    </location>
</feature>
<feature type="region of interest" description="Disordered" evidence="9">
    <location>
        <begin position="1188"/>
        <end position="1247"/>
    </location>
</feature>
<evidence type="ECO:0000256" key="6">
    <source>
        <dbReference type="ARBA" id="ARBA00022691"/>
    </source>
</evidence>
<comment type="subcellular location">
    <subcellularLocation>
        <location evidence="2">Chromosome</location>
    </subcellularLocation>
    <subcellularLocation>
        <location evidence="1">Nucleus</location>
    </subcellularLocation>
</comment>
<feature type="region of interest" description="Disordered" evidence="9">
    <location>
        <begin position="755"/>
        <end position="925"/>
    </location>
</feature>
<dbReference type="InterPro" id="IPR017956">
    <property type="entry name" value="AT_hook_DNA-bd_motif"/>
</dbReference>
<dbReference type="Gene3D" id="2.170.270.10">
    <property type="entry name" value="SET domain"/>
    <property type="match status" value="1"/>
</dbReference>
<keyword evidence="6" id="KW-0949">S-adenosyl-L-methionine</keyword>
<organism evidence="11 12">
    <name type="scientific">Serendipita vermifera MAFF 305830</name>
    <dbReference type="NCBI Taxonomy" id="933852"/>
    <lineage>
        <taxon>Eukaryota</taxon>
        <taxon>Fungi</taxon>
        <taxon>Dikarya</taxon>
        <taxon>Basidiomycota</taxon>
        <taxon>Agaricomycotina</taxon>
        <taxon>Agaricomycetes</taxon>
        <taxon>Sebacinales</taxon>
        <taxon>Serendipitaceae</taxon>
        <taxon>Serendipita</taxon>
    </lineage>
</organism>
<feature type="region of interest" description="Disordered" evidence="9">
    <location>
        <begin position="1272"/>
        <end position="1398"/>
    </location>
</feature>
<dbReference type="Gene3D" id="1.10.10.1700">
    <property type="entry name" value="Histone-lysine N-methyltransferase"/>
    <property type="match status" value="1"/>
</dbReference>
<feature type="region of interest" description="Disordered" evidence="9">
    <location>
        <begin position="1"/>
        <end position="69"/>
    </location>
</feature>
<feature type="compositionally biased region" description="Basic and acidic residues" evidence="9">
    <location>
        <begin position="796"/>
        <end position="817"/>
    </location>
</feature>
<feature type="compositionally biased region" description="Basic and acidic residues" evidence="9">
    <location>
        <begin position="484"/>
        <end position="494"/>
    </location>
</feature>
<evidence type="ECO:0000313" key="12">
    <source>
        <dbReference type="Proteomes" id="UP000054097"/>
    </source>
</evidence>
<feature type="region of interest" description="Disordered" evidence="9">
    <location>
        <begin position="934"/>
        <end position="953"/>
    </location>
</feature>
<keyword evidence="12" id="KW-1185">Reference proteome</keyword>
<dbReference type="GO" id="GO:0032259">
    <property type="term" value="P:methylation"/>
    <property type="evidence" value="ECO:0007669"/>
    <property type="project" value="UniProtKB-KW"/>
</dbReference>
<dbReference type="GO" id="GO:0005634">
    <property type="term" value="C:nucleus"/>
    <property type="evidence" value="ECO:0007669"/>
    <property type="project" value="UniProtKB-SubCell"/>
</dbReference>
<feature type="compositionally biased region" description="Polar residues" evidence="9">
    <location>
        <begin position="466"/>
        <end position="481"/>
    </location>
</feature>
<feature type="compositionally biased region" description="Basic and acidic residues" evidence="9">
    <location>
        <begin position="885"/>
        <end position="899"/>
    </location>
</feature>
<dbReference type="HOGENOM" id="CLU_246018_0_0_1"/>
<dbReference type="SMART" id="SM00317">
    <property type="entry name" value="SET"/>
    <property type="match status" value="1"/>
</dbReference>
<evidence type="ECO:0000313" key="11">
    <source>
        <dbReference type="EMBL" id="KIM21880.1"/>
    </source>
</evidence>
<feature type="compositionally biased region" description="Basic and acidic residues" evidence="9">
    <location>
        <begin position="837"/>
        <end position="848"/>
    </location>
</feature>
<feature type="compositionally biased region" description="Acidic residues" evidence="9">
    <location>
        <begin position="607"/>
        <end position="623"/>
    </location>
</feature>
<evidence type="ECO:0000256" key="3">
    <source>
        <dbReference type="ARBA" id="ARBA00022454"/>
    </source>
</evidence>
<reference evidence="12" key="2">
    <citation type="submission" date="2015-01" db="EMBL/GenBank/DDBJ databases">
        <title>Evolutionary Origins and Diversification of the Mycorrhizal Mutualists.</title>
        <authorList>
            <consortium name="DOE Joint Genome Institute"/>
            <consortium name="Mycorrhizal Genomics Consortium"/>
            <person name="Kohler A."/>
            <person name="Kuo A."/>
            <person name="Nagy L.G."/>
            <person name="Floudas D."/>
            <person name="Copeland A."/>
            <person name="Barry K.W."/>
            <person name="Cichocki N."/>
            <person name="Veneault-Fourrey C."/>
            <person name="LaButti K."/>
            <person name="Lindquist E.A."/>
            <person name="Lipzen A."/>
            <person name="Lundell T."/>
            <person name="Morin E."/>
            <person name="Murat C."/>
            <person name="Riley R."/>
            <person name="Ohm R."/>
            <person name="Sun H."/>
            <person name="Tunlid A."/>
            <person name="Henrissat B."/>
            <person name="Grigoriev I.V."/>
            <person name="Hibbett D.S."/>
            <person name="Martin F."/>
        </authorList>
    </citation>
    <scope>NUCLEOTIDE SEQUENCE [LARGE SCALE GENOMIC DNA]</scope>
    <source>
        <strain evidence="12">MAFF 305830</strain>
    </source>
</reference>
<evidence type="ECO:0000259" key="10">
    <source>
        <dbReference type="PROSITE" id="PS50280"/>
    </source>
</evidence>
<feature type="compositionally biased region" description="Basic residues" evidence="9">
    <location>
        <begin position="1342"/>
        <end position="1357"/>
    </location>
</feature>
<evidence type="ECO:0000256" key="7">
    <source>
        <dbReference type="ARBA" id="ARBA00022853"/>
    </source>
</evidence>
<dbReference type="SUPFAM" id="SSF82199">
    <property type="entry name" value="SET domain"/>
    <property type="match status" value="1"/>
</dbReference>
<evidence type="ECO:0000256" key="5">
    <source>
        <dbReference type="ARBA" id="ARBA00022679"/>
    </source>
</evidence>
<protein>
    <recommendedName>
        <fullName evidence="10">SET domain-containing protein</fullName>
    </recommendedName>
</protein>
<feature type="region of interest" description="Disordered" evidence="9">
    <location>
        <begin position="346"/>
        <end position="373"/>
    </location>
</feature>
<evidence type="ECO:0000256" key="1">
    <source>
        <dbReference type="ARBA" id="ARBA00004123"/>
    </source>
</evidence>
<feature type="compositionally biased region" description="Low complexity" evidence="9">
    <location>
        <begin position="31"/>
        <end position="45"/>
    </location>
</feature>
<dbReference type="InterPro" id="IPR046341">
    <property type="entry name" value="SET_dom_sf"/>
</dbReference>
<dbReference type="InterPro" id="IPR039977">
    <property type="entry name" value="Suv4-20/Set9"/>
</dbReference>
<dbReference type="InterPro" id="IPR001214">
    <property type="entry name" value="SET_dom"/>
</dbReference>
<feature type="compositionally biased region" description="Basic and acidic residues" evidence="9">
    <location>
        <begin position="1076"/>
        <end position="1095"/>
    </location>
</feature>
<dbReference type="EMBL" id="KN824369">
    <property type="protein sequence ID" value="KIM21880.1"/>
    <property type="molecule type" value="Genomic_DNA"/>
</dbReference>
<feature type="compositionally biased region" description="Basic residues" evidence="9">
    <location>
        <begin position="415"/>
        <end position="428"/>
    </location>
</feature>
<feature type="compositionally biased region" description="Low complexity" evidence="9">
    <location>
        <begin position="433"/>
        <end position="442"/>
    </location>
</feature>
<dbReference type="PROSITE" id="PS00354">
    <property type="entry name" value="HMGI_Y"/>
    <property type="match status" value="1"/>
</dbReference>
<feature type="compositionally biased region" description="Acidic residues" evidence="9">
    <location>
        <begin position="977"/>
        <end position="1004"/>
    </location>
</feature>
<dbReference type="PANTHER" id="PTHR12977:SF4">
    <property type="entry name" value="HISTONE-LYSINE N-METHYLTRANSFERASE KMT5B"/>
    <property type="match status" value="1"/>
</dbReference>
<dbReference type="Pfam" id="PF00856">
    <property type="entry name" value="SET"/>
    <property type="match status" value="1"/>
</dbReference>
<feature type="compositionally biased region" description="Acidic residues" evidence="9">
    <location>
        <begin position="911"/>
        <end position="925"/>
    </location>
</feature>
<dbReference type="Proteomes" id="UP000054097">
    <property type="component" value="Unassembled WGS sequence"/>
</dbReference>
<feature type="region of interest" description="Disordered" evidence="9">
    <location>
        <begin position="385"/>
        <end position="683"/>
    </location>
</feature>
<reference evidence="11 12" key="1">
    <citation type="submission" date="2014-04" db="EMBL/GenBank/DDBJ databases">
        <authorList>
            <consortium name="DOE Joint Genome Institute"/>
            <person name="Kuo A."/>
            <person name="Zuccaro A."/>
            <person name="Kohler A."/>
            <person name="Nagy L.G."/>
            <person name="Floudas D."/>
            <person name="Copeland A."/>
            <person name="Barry K.W."/>
            <person name="Cichocki N."/>
            <person name="Veneault-Fourrey C."/>
            <person name="LaButti K."/>
            <person name="Lindquist E.A."/>
            <person name="Lipzen A."/>
            <person name="Lundell T."/>
            <person name="Morin E."/>
            <person name="Murat C."/>
            <person name="Sun H."/>
            <person name="Tunlid A."/>
            <person name="Henrissat B."/>
            <person name="Grigoriev I.V."/>
            <person name="Hibbett D.S."/>
            <person name="Martin F."/>
            <person name="Nordberg H.P."/>
            <person name="Cantor M.N."/>
            <person name="Hua S.X."/>
        </authorList>
    </citation>
    <scope>NUCLEOTIDE SEQUENCE [LARGE SCALE GENOMIC DNA]</scope>
    <source>
        <strain evidence="11 12">MAFF 305830</strain>
    </source>
</reference>
<keyword evidence="8" id="KW-0539">Nucleus</keyword>
<evidence type="ECO:0000256" key="9">
    <source>
        <dbReference type="SAM" id="MobiDB-lite"/>
    </source>
</evidence>
<dbReference type="GO" id="GO:0042799">
    <property type="term" value="F:histone H4K20 methyltransferase activity"/>
    <property type="evidence" value="ECO:0007669"/>
    <property type="project" value="UniProtKB-ARBA"/>
</dbReference>
<dbReference type="InterPro" id="IPR041938">
    <property type="entry name" value="Hist-Lys_N-MTase_N"/>
</dbReference>
<feature type="compositionally biased region" description="Basic and acidic residues" evidence="9">
    <location>
        <begin position="53"/>
        <end position="64"/>
    </location>
</feature>
<evidence type="ECO:0000256" key="2">
    <source>
        <dbReference type="ARBA" id="ARBA00004286"/>
    </source>
</evidence>
<feature type="compositionally biased region" description="Basic residues" evidence="9">
    <location>
        <begin position="866"/>
        <end position="875"/>
    </location>
</feature>
<feature type="compositionally biased region" description="Low complexity" evidence="9">
    <location>
        <begin position="638"/>
        <end position="660"/>
    </location>
</feature>
<dbReference type="GO" id="GO:0005694">
    <property type="term" value="C:chromosome"/>
    <property type="evidence" value="ECO:0007669"/>
    <property type="project" value="UniProtKB-SubCell"/>
</dbReference>
<gene>
    <name evidence="11" type="ORF">M408DRAFT_333201</name>
</gene>
<proteinExistence type="predicted"/>
<dbReference type="OrthoDB" id="6627536at2759"/>
<dbReference type="SMART" id="SM00384">
    <property type="entry name" value="AT_hook"/>
    <property type="match status" value="3"/>
</dbReference>
<dbReference type="PANTHER" id="PTHR12977">
    <property type="entry name" value="SUPPRESSOR OF VARIEGATION 4-20-RELATED"/>
    <property type="match status" value="1"/>
</dbReference>
<keyword evidence="3" id="KW-0158">Chromosome</keyword>
<keyword evidence="5" id="KW-0808">Transferase</keyword>
<feature type="compositionally biased region" description="Basic and acidic residues" evidence="9">
    <location>
        <begin position="586"/>
        <end position="597"/>
    </location>
</feature>
<dbReference type="GO" id="GO:0003677">
    <property type="term" value="F:DNA binding"/>
    <property type="evidence" value="ECO:0007669"/>
    <property type="project" value="InterPro"/>
</dbReference>
<feature type="compositionally biased region" description="Basic and acidic residues" evidence="9">
    <location>
        <begin position="403"/>
        <end position="414"/>
    </location>
</feature>
<feature type="region of interest" description="Disordered" evidence="9">
    <location>
        <begin position="976"/>
        <end position="1126"/>
    </location>
</feature>
<feature type="compositionally biased region" description="Acidic residues" evidence="9">
    <location>
        <begin position="526"/>
        <end position="536"/>
    </location>
</feature>
<accession>A0A0C3AB47</accession>
<keyword evidence="7" id="KW-0156">Chromatin regulator</keyword>
<dbReference type="CDD" id="cd10524">
    <property type="entry name" value="SET_Suv4-20-like"/>
    <property type="match status" value="1"/>
</dbReference>
<keyword evidence="4" id="KW-0489">Methyltransferase</keyword>
<dbReference type="GO" id="GO:0006355">
    <property type="term" value="P:regulation of DNA-templated transcription"/>
    <property type="evidence" value="ECO:0007669"/>
    <property type="project" value="InterPro"/>
</dbReference>